<accession>A0ABX2ERQ8</accession>
<organism evidence="5 6">
    <name type="scientific">Pseudaquabacterium terrae</name>
    <dbReference type="NCBI Taxonomy" id="2732868"/>
    <lineage>
        <taxon>Bacteria</taxon>
        <taxon>Pseudomonadati</taxon>
        <taxon>Pseudomonadota</taxon>
        <taxon>Betaproteobacteria</taxon>
        <taxon>Burkholderiales</taxon>
        <taxon>Sphaerotilaceae</taxon>
        <taxon>Pseudaquabacterium</taxon>
    </lineage>
</organism>
<feature type="region of interest" description="Disordered" evidence="3">
    <location>
        <begin position="15"/>
        <end position="46"/>
    </location>
</feature>
<dbReference type="PANTHER" id="PTHR32347">
    <property type="entry name" value="EFFLUX SYSTEM COMPONENT YKNX-RELATED"/>
    <property type="match status" value="1"/>
</dbReference>
<feature type="transmembrane region" description="Helical" evidence="4">
    <location>
        <begin position="251"/>
        <end position="272"/>
    </location>
</feature>
<evidence type="ECO:0000256" key="1">
    <source>
        <dbReference type="ARBA" id="ARBA00004196"/>
    </source>
</evidence>
<sequence length="289" mass="31186">MSACRRWPAACVRSPQAGFDRGGGRQGLTGPRGQNRRDDEPPSRSQGWWRRGLLLLALIAALIAAVSWFSRSKPVAVVVAEVTRGRVESTVANTRAGSIEACQRTKLSTISGGRIELLAVKEGDRVKKGQLLMKLWNDDQQAQQALAQAQLETTRRRVRTPRAARPTRAAAAVPPRRPTCGRPRRGWRSPASSKAARCCGRRLPARWPRSSARSASTPRLSVAGAVLGYGVGHFGAFVIRQLYPAFPAWPPTWAVLAALATALITGILFGVLPAQRAAALDPVAALGRR</sequence>
<evidence type="ECO:0000313" key="6">
    <source>
        <dbReference type="Proteomes" id="UP000737171"/>
    </source>
</evidence>
<protein>
    <submittedName>
        <fullName evidence="5">Biotin/lipoyl-binding protein</fullName>
    </submittedName>
</protein>
<evidence type="ECO:0000256" key="3">
    <source>
        <dbReference type="SAM" id="MobiDB-lite"/>
    </source>
</evidence>
<name>A0ABX2ERQ8_9BURK</name>
<keyword evidence="4" id="KW-0812">Transmembrane</keyword>
<evidence type="ECO:0000256" key="4">
    <source>
        <dbReference type="SAM" id="Phobius"/>
    </source>
</evidence>
<dbReference type="Proteomes" id="UP000737171">
    <property type="component" value="Unassembled WGS sequence"/>
</dbReference>
<gene>
    <name evidence="5" type="ORF">HLB44_30415</name>
</gene>
<reference evidence="5 6" key="1">
    <citation type="submission" date="2020-05" db="EMBL/GenBank/DDBJ databases">
        <title>Aquincola sp. isolate from soil.</title>
        <authorList>
            <person name="Han J."/>
            <person name="Kim D.-U."/>
        </authorList>
    </citation>
    <scope>NUCLEOTIDE SEQUENCE [LARGE SCALE GENOMIC DNA]</scope>
    <source>
        <strain evidence="5 6">S2</strain>
    </source>
</reference>
<comment type="subcellular location">
    <subcellularLocation>
        <location evidence="1">Cell envelope</location>
    </subcellularLocation>
</comment>
<evidence type="ECO:0000313" key="5">
    <source>
        <dbReference type="EMBL" id="NRF71313.1"/>
    </source>
</evidence>
<dbReference type="Gene3D" id="2.40.50.100">
    <property type="match status" value="1"/>
</dbReference>
<proteinExistence type="predicted"/>
<keyword evidence="4" id="KW-0472">Membrane</keyword>
<dbReference type="EMBL" id="JABRWJ010000011">
    <property type="protein sequence ID" value="NRF71313.1"/>
    <property type="molecule type" value="Genomic_DNA"/>
</dbReference>
<keyword evidence="6" id="KW-1185">Reference proteome</keyword>
<feature type="compositionally biased region" description="Low complexity" evidence="3">
    <location>
        <begin position="163"/>
        <end position="181"/>
    </location>
</feature>
<evidence type="ECO:0000256" key="2">
    <source>
        <dbReference type="ARBA" id="ARBA00023054"/>
    </source>
</evidence>
<keyword evidence="4" id="KW-1133">Transmembrane helix</keyword>
<dbReference type="PANTHER" id="PTHR32347:SF23">
    <property type="entry name" value="BLL5650 PROTEIN"/>
    <property type="match status" value="1"/>
</dbReference>
<dbReference type="SUPFAM" id="SSF111369">
    <property type="entry name" value="HlyD-like secretion proteins"/>
    <property type="match status" value="1"/>
</dbReference>
<feature type="transmembrane region" description="Helical" evidence="4">
    <location>
        <begin position="48"/>
        <end position="69"/>
    </location>
</feature>
<keyword evidence="2" id="KW-0175">Coiled coil</keyword>
<comment type="caution">
    <text evidence="5">The sequence shown here is derived from an EMBL/GenBank/DDBJ whole genome shotgun (WGS) entry which is preliminary data.</text>
</comment>
<feature type="region of interest" description="Disordered" evidence="3">
    <location>
        <begin position="152"/>
        <end position="193"/>
    </location>
</feature>
<feature type="transmembrane region" description="Helical" evidence="4">
    <location>
        <begin position="220"/>
        <end position="239"/>
    </location>
</feature>
<dbReference type="InterPro" id="IPR050465">
    <property type="entry name" value="UPF0194_transport"/>
</dbReference>